<evidence type="ECO:0000256" key="2">
    <source>
        <dbReference type="SAM" id="Phobius"/>
    </source>
</evidence>
<evidence type="ECO:0000313" key="3">
    <source>
        <dbReference type="EMBL" id="QHT80953.1"/>
    </source>
</evidence>
<feature type="transmembrane region" description="Helical" evidence="2">
    <location>
        <begin position="95"/>
        <end position="120"/>
    </location>
</feature>
<keyword evidence="2" id="KW-0472">Membrane</keyword>
<proteinExistence type="predicted"/>
<keyword evidence="2" id="KW-0812">Transmembrane</keyword>
<feature type="region of interest" description="Disordered" evidence="1">
    <location>
        <begin position="1"/>
        <end position="20"/>
    </location>
</feature>
<evidence type="ECO:0000256" key="1">
    <source>
        <dbReference type="SAM" id="MobiDB-lite"/>
    </source>
</evidence>
<accession>A0A6C0HLY4</accession>
<dbReference type="EMBL" id="MN739976">
    <property type="protein sequence ID" value="QHT80953.1"/>
    <property type="molecule type" value="Genomic_DNA"/>
</dbReference>
<name>A0A6C0HLY4_9ZZZZ</name>
<keyword evidence="2" id="KW-1133">Transmembrane helix</keyword>
<organism evidence="3">
    <name type="scientific">viral metagenome</name>
    <dbReference type="NCBI Taxonomy" id="1070528"/>
    <lineage>
        <taxon>unclassified sequences</taxon>
        <taxon>metagenomes</taxon>
        <taxon>organismal metagenomes</taxon>
    </lineage>
</organism>
<feature type="transmembrane region" description="Helical" evidence="2">
    <location>
        <begin position="65"/>
        <end position="83"/>
    </location>
</feature>
<protein>
    <submittedName>
        <fullName evidence="3">Uncharacterized protein</fullName>
    </submittedName>
</protein>
<sequence>MSDATPLDQLMPAGGSQQPAMSLPAATTYPQMITPGTSNAIVSPPHPGQSAQMHPYMIKNVLKNIMTYLAIFGAVFLVSLSQVQSLLLRYIPNSYAGSGVVSLTGAAVLGAVGVVLVYVIQTLLQPLI</sequence>
<reference evidence="3" key="1">
    <citation type="journal article" date="2020" name="Nature">
        <title>Giant virus diversity and host interactions through global metagenomics.</title>
        <authorList>
            <person name="Schulz F."/>
            <person name="Roux S."/>
            <person name="Paez-Espino D."/>
            <person name="Jungbluth S."/>
            <person name="Walsh D.A."/>
            <person name="Denef V.J."/>
            <person name="McMahon K.D."/>
            <person name="Konstantinidis K.T."/>
            <person name="Eloe-Fadrosh E.A."/>
            <person name="Kyrpides N.C."/>
            <person name="Woyke T."/>
        </authorList>
    </citation>
    <scope>NUCLEOTIDE SEQUENCE</scope>
    <source>
        <strain evidence="3">GVMAG-M-3300023184-135</strain>
    </source>
</reference>
<dbReference type="AlphaFoldDB" id="A0A6C0HLY4"/>